<sequence>MTYAILSSLAIVLLAAGIHASLQLSVSMLTLMSGHALGKKTRHMLLFRRMNSFVLGVFLMTLLLATFTVHILTIVINQTVIIERLVASVTTGIAVGLGLATWAFYYRRKQKTGIVLWLPRGMARFLAKRSKATKSSAEAFSLGMTSVIAELIFIIGPLLAASLAIISLPSGLFQLSAIMLYVVGSLLPLLGILILVGSGYNIAQIQQWREQSKSFLQFTGGSCLFILAFYLFIDRVMGITSMGIGW</sequence>
<protein>
    <submittedName>
        <fullName evidence="2">Uncharacterized protein</fullName>
    </submittedName>
</protein>
<dbReference type="OrthoDB" id="9805169at2"/>
<reference evidence="2 3" key="1">
    <citation type="submission" date="2019-04" db="EMBL/GenBank/DDBJ databases">
        <title>Saccharibacteria TM7 genomes.</title>
        <authorList>
            <person name="Bor B."/>
            <person name="He X."/>
            <person name="Chen T."/>
            <person name="Dewhirst F.E."/>
        </authorList>
    </citation>
    <scope>NUCLEOTIDE SEQUENCE [LARGE SCALE GENOMIC DNA]</scope>
    <source>
        <strain evidence="2 3">BB001</strain>
    </source>
</reference>
<keyword evidence="1" id="KW-1133">Transmembrane helix</keyword>
<organism evidence="2 3">
    <name type="scientific">Candidatus Nanosynbacter featherlites</name>
    <dbReference type="NCBI Taxonomy" id="2572088"/>
    <lineage>
        <taxon>Bacteria</taxon>
        <taxon>Candidatus Saccharimonadota</taxon>
        <taxon>Candidatus Saccharimonadia</taxon>
        <taxon>Candidatus Nanosynbacterales</taxon>
        <taxon>Candidatus Nanosynbacteraceae</taxon>
        <taxon>Candidatus Nanosynbacter</taxon>
    </lineage>
</organism>
<dbReference type="Proteomes" id="UP000310639">
    <property type="component" value="Chromosome"/>
</dbReference>
<feature type="transmembrane region" description="Helical" evidence="1">
    <location>
        <begin position="178"/>
        <end position="203"/>
    </location>
</feature>
<feature type="transmembrane region" description="Helical" evidence="1">
    <location>
        <begin position="85"/>
        <end position="105"/>
    </location>
</feature>
<keyword evidence="3" id="KW-1185">Reference proteome</keyword>
<keyword evidence="1" id="KW-0472">Membrane</keyword>
<evidence type="ECO:0000313" key="2">
    <source>
        <dbReference type="EMBL" id="QCT42487.1"/>
    </source>
</evidence>
<gene>
    <name evidence="2" type="ORF">FBF37_03425</name>
</gene>
<keyword evidence="1" id="KW-0812">Transmembrane</keyword>
<evidence type="ECO:0000256" key="1">
    <source>
        <dbReference type="SAM" id="Phobius"/>
    </source>
</evidence>
<dbReference type="AlphaFoldDB" id="A0A4P9A3S3"/>
<feature type="transmembrane region" description="Helical" evidence="1">
    <location>
        <begin position="215"/>
        <end position="233"/>
    </location>
</feature>
<proteinExistence type="predicted"/>
<dbReference type="RefSeq" id="WP_138079496.1">
    <property type="nucleotide sequence ID" value="NZ_CP040004.1"/>
</dbReference>
<evidence type="ECO:0000313" key="3">
    <source>
        <dbReference type="Proteomes" id="UP000310639"/>
    </source>
</evidence>
<dbReference type="EMBL" id="CP040004">
    <property type="protein sequence ID" value="QCT42487.1"/>
    <property type="molecule type" value="Genomic_DNA"/>
</dbReference>
<name>A0A4P9A3S3_9BACT</name>
<feature type="transmembrane region" description="Helical" evidence="1">
    <location>
        <begin position="53"/>
        <end position="73"/>
    </location>
</feature>
<dbReference type="KEGG" id="nft:FBF37_03425"/>
<accession>A0A4P9A3S3</accession>
<feature type="transmembrane region" description="Helical" evidence="1">
    <location>
        <begin position="139"/>
        <end position="166"/>
    </location>
</feature>